<evidence type="ECO:0000313" key="1">
    <source>
        <dbReference type="EMBL" id="QFQ92415.1"/>
    </source>
</evidence>
<dbReference type="EMBL" id="CP045068">
    <property type="protein sequence ID" value="QFQ92415.1"/>
    <property type="molecule type" value="Genomic_DNA"/>
</dbReference>
<protein>
    <submittedName>
        <fullName evidence="1">Uncharacterized protein</fullName>
    </submittedName>
</protein>
<evidence type="ECO:0000313" key="2">
    <source>
        <dbReference type="Proteomes" id="UP000388452"/>
    </source>
</evidence>
<accession>A0A5P8JT46</accession>
<reference evidence="1 2" key="1">
    <citation type="submission" date="2019-10" db="EMBL/GenBank/DDBJ databases">
        <title>Genome sequencing of Lactobacillus manihotivorans.</title>
        <authorList>
            <person name="Kim K."/>
        </authorList>
    </citation>
    <scope>NUCLEOTIDE SEQUENCE [LARGE SCALE GENOMIC DNA]</scope>
    <source>
        <strain evidence="1 2">LM010</strain>
    </source>
</reference>
<gene>
    <name evidence="1" type="ORF">LM010_13760</name>
</gene>
<dbReference type="AlphaFoldDB" id="A0A5P8JT46"/>
<sequence length="75" mass="8617">MKVSDAMAIYAEHPERKEICIVYDWLRSRDHHCLYLSDWLLLRCIEFQCSQSDQVGSIFEPASAGSQNILAKVSI</sequence>
<organism evidence="1 2">
    <name type="scientific">Lacticaseibacillus manihotivorans</name>
    <dbReference type="NCBI Taxonomy" id="88233"/>
    <lineage>
        <taxon>Bacteria</taxon>
        <taxon>Bacillati</taxon>
        <taxon>Bacillota</taxon>
        <taxon>Bacilli</taxon>
        <taxon>Lactobacillales</taxon>
        <taxon>Lactobacillaceae</taxon>
        <taxon>Lacticaseibacillus</taxon>
    </lineage>
</organism>
<dbReference type="RefSeq" id="WP_054714891.1">
    <property type="nucleotide sequence ID" value="NZ_CP045068.1"/>
</dbReference>
<name>A0A5P8JT46_9LACO</name>
<proteinExistence type="predicted"/>
<dbReference type="Proteomes" id="UP000388452">
    <property type="component" value="Chromosome"/>
</dbReference>